<evidence type="ECO:0000259" key="4">
    <source>
        <dbReference type="Pfam" id="PF19335"/>
    </source>
</evidence>
<accession>A0A552X1Q1</accession>
<dbReference type="EMBL" id="VJWL01000002">
    <property type="protein sequence ID" value="TRW48876.1"/>
    <property type="molecule type" value="Genomic_DNA"/>
</dbReference>
<proteinExistence type="inferred from homology"/>
<dbReference type="NCBIfam" id="TIGR01730">
    <property type="entry name" value="RND_mfp"/>
    <property type="match status" value="1"/>
</dbReference>
<dbReference type="AlphaFoldDB" id="A0A552X1Q1"/>
<keyword evidence="2" id="KW-0813">Transport</keyword>
<feature type="domain" description="Heavy metal binding" evidence="4">
    <location>
        <begin position="66"/>
        <end position="93"/>
    </location>
</feature>
<dbReference type="RefSeq" id="WP_143235862.1">
    <property type="nucleotide sequence ID" value="NZ_VJWL01000002.1"/>
</dbReference>
<evidence type="ECO:0000313" key="8">
    <source>
        <dbReference type="EMBL" id="TRW48876.1"/>
    </source>
</evidence>
<keyword evidence="9" id="KW-1185">Reference proteome</keyword>
<feature type="compositionally biased region" description="Basic and acidic residues" evidence="3">
    <location>
        <begin position="441"/>
        <end position="454"/>
    </location>
</feature>
<dbReference type="InterPro" id="IPR058792">
    <property type="entry name" value="Beta-barrel_RND_2"/>
</dbReference>
<dbReference type="GO" id="GO:0030288">
    <property type="term" value="C:outer membrane-bounded periplasmic space"/>
    <property type="evidence" value="ECO:0007669"/>
    <property type="project" value="TreeGrafter"/>
</dbReference>
<evidence type="ECO:0000259" key="6">
    <source>
        <dbReference type="Pfam" id="PF25954"/>
    </source>
</evidence>
<dbReference type="Proteomes" id="UP000320359">
    <property type="component" value="Unassembled WGS sequence"/>
</dbReference>
<dbReference type="GO" id="GO:0015679">
    <property type="term" value="P:plasma membrane copper ion transport"/>
    <property type="evidence" value="ECO:0007669"/>
    <property type="project" value="TreeGrafter"/>
</dbReference>
<organism evidence="8 9">
    <name type="scientific">Aliidiomarina halalkaliphila</name>
    <dbReference type="NCBI Taxonomy" id="2593535"/>
    <lineage>
        <taxon>Bacteria</taxon>
        <taxon>Pseudomonadati</taxon>
        <taxon>Pseudomonadota</taxon>
        <taxon>Gammaproteobacteria</taxon>
        <taxon>Alteromonadales</taxon>
        <taxon>Idiomarinaceae</taxon>
        <taxon>Aliidiomarina</taxon>
    </lineage>
</organism>
<dbReference type="InterPro" id="IPR058790">
    <property type="entry name" value="BSH_CusB"/>
</dbReference>
<dbReference type="GO" id="GO:0016020">
    <property type="term" value="C:membrane"/>
    <property type="evidence" value="ECO:0007669"/>
    <property type="project" value="InterPro"/>
</dbReference>
<dbReference type="OrthoDB" id="9806939at2"/>
<evidence type="ECO:0000259" key="5">
    <source>
        <dbReference type="Pfam" id="PF25919"/>
    </source>
</evidence>
<feature type="region of interest" description="Disordered" evidence="3">
    <location>
        <begin position="33"/>
        <end position="56"/>
    </location>
</feature>
<reference evidence="8 9" key="1">
    <citation type="submission" date="2019-07" db="EMBL/GenBank/DDBJ databases">
        <authorList>
            <person name="Yang M."/>
            <person name="Zhao D."/>
            <person name="Xiang H."/>
        </authorList>
    </citation>
    <scope>NUCLEOTIDE SEQUENCE [LARGE SCALE GENOMIC DNA]</scope>
    <source>
        <strain evidence="8 9">IM1326</strain>
    </source>
</reference>
<dbReference type="Gene3D" id="2.40.420.20">
    <property type="match status" value="1"/>
</dbReference>
<dbReference type="GO" id="GO:0046914">
    <property type="term" value="F:transition metal ion binding"/>
    <property type="evidence" value="ECO:0007669"/>
    <property type="project" value="TreeGrafter"/>
</dbReference>
<dbReference type="Pfam" id="PF25975">
    <property type="entry name" value="CzcB_C"/>
    <property type="match status" value="1"/>
</dbReference>
<feature type="domain" description="CzcB-like C-terminal circularly permuted SH3-like" evidence="7">
    <location>
        <begin position="358"/>
        <end position="418"/>
    </location>
</feature>
<sequence>MKKLNTVTAIAALFVVMTVGTLALGIAFQTPPHDHAHDHNAHAQHDHTDHENGDLQGAFSSQTQEYTCSMHPHFRSSDPNERCPICGMELIPVAAGGSDDEFVRIEFSGRSLALLGLQTEPVRRGSAYHEIRLTGQIDFDERALTSISAWTGGRIERLYVNYTGAQVDKNTPLVELYSPDLFVAQQELLQAHRQANQDAPAFLRDSQAMTLRAAKERLRLLGLSPEQIAQIIERGEARDRITIRAPSSGLVVTRNVSQGDYVNTGDVLLQLADSRQLWALFEVFERDLAYIRVGQTLEFALGTAQERLTGEVVSIAPRIDPERRTRTVRVAIEDTQSALVAGSFTRATAKIEEADVLTIPKSAALITGKRAVVYVQTEPQGGEFEARTVELGRRLGDRYEVFSGVEADELIVSRGAFRIDSELQLRGRPSMMAPEGGGPTGHEHHGHGSHDDDAYDHSAHDQNAHIQPSAVAEQIEFDAQLHLEPLFRAYHHMWEALHSDDLSAWQSAAEDFYTEVDAVHWPASFADVQGLLEQGMGHAHHVARIATARDHFFDHSQGMIALAQAGFHHGDLHLMFCPMARRGQGAHWLQQDDTLLNPYFGAQMLRCGDHEGLLSGDGGQHE</sequence>
<dbReference type="GO" id="GO:0060003">
    <property type="term" value="P:copper ion export"/>
    <property type="evidence" value="ECO:0007669"/>
    <property type="project" value="TreeGrafter"/>
</dbReference>
<dbReference type="SUPFAM" id="SSF111369">
    <property type="entry name" value="HlyD-like secretion proteins"/>
    <property type="match status" value="1"/>
</dbReference>
<gene>
    <name evidence="8" type="ORF">FM042_07795</name>
</gene>
<evidence type="ECO:0000313" key="9">
    <source>
        <dbReference type="Proteomes" id="UP000320359"/>
    </source>
</evidence>
<comment type="similarity">
    <text evidence="1">Belongs to the membrane fusion protein (MFP) (TC 8.A.1) family.</text>
</comment>
<feature type="domain" description="CusB-like beta-barrel" evidence="6">
    <location>
        <begin position="276"/>
        <end position="349"/>
    </location>
</feature>
<dbReference type="PANTHER" id="PTHR30097">
    <property type="entry name" value="CATION EFFLUX SYSTEM PROTEIN CUSB"/>
    <property type="match status" value="1"/>
</dbReference>
<feature type="region of interest" description="Disordered" evidence="3">
    <location>
        <begin position="428"/>
        <end position="454"/>
    </location>
</feature>
<dbReference type="InterPro" id="IPR045800">
    <property type="entry name" value="HMBD"/>
</dbReference>
<dbReference type="Pfam" id="PF19335">
    <property type="entry name" value="HMBD"/>
    <property type="match status" value="1"/>
</dbReference>
<evidence type="ECO:0000259" key="7">
    <source>
        <dbReference type="Pfam" id="PF25975"/>
    </source>
</evidence>
<name>A0A552X1Q1_9GAMM</name>
<dbReference type="PANTHER" id="PTHR30097:SF4">
    <property type="entry name" value="SLR6042 PROTEIN"/>
    <property type="match status" value="1"/>
</dbReference>
<feature type="compositionally biased region" description="Basic and acidic residues" evidence="3">
    <location>
        <begin position="33"/>
        <end position="53"/>
    </location>
</feature>
<feature type="domain" description="CusB-like barrel-sandwich hybrid" evidence="5">
    <location>
        <begin position="146"/>
        <end position="271"/>
    </location>
</feature>
<comment type="caution">
    <text evidence="8">The sequence shown here is derived from an EMBL/GenBank/DDBJ whole genome shotgun (WGS) entry which is preliminary data.</text>
</comment>
<dbReference type="Gene3D" id="2.40.30.170">
    <property type="match status" value="1"/>
</dbReference>
<evidence type="ECO:0000256" key="2">
    <source>
        <dbReference type="ARBA" id="ARBA00022448"/>
    </source>
</evidence>
<evidence type="ECO:0000256" key="3">
    <source>
        <dbReference type="SAM" id="MobiDB-lite"/>
    </source>
</evidence>
<dbReference type="InterPro" id="IPR006143">
    <property type="entry name" value="RND_pump_MFP"/>
</dbReference>
<dbReference type="Pfam" id="PF25954">
    <property type="entry name" value="Beta-barrel_RND_2"/>
    <property type="match status" value="1"/>
</dbReference>
<dbReference type="InterPro" id="IPR058649">
    <property type="entry name" value="CzcB_C"/>
</dbReference>
<evidence type="ECO:0000256" key="1">
    <source>
        <dbReference type="ARBA" id="ARBA00009477"/>
    </source>
</evidence>
<dbReference type="GO" id="GO:0022857">
    <property type="term" value="F:transmembrane transporter activity"/>
    <property type="evidence" value="ECO:0007669"/>
    <property type="project" value="InterPro"/>
</dbReference>
<dbReference type="InterPro" id="IPR051909">
    <property type="entry name" value="MFP_Cation_Efflux"/>
</dbReference>
<dbReference type="Pfam" id="PF25919">
    <property type="entry name" value="BSH_CusB"/>
    <property type="match status" value="1"/>
</dbReference>
<protein>
    <submittedName>
        <fullName evidence="8">Efflux RND transporter periplasmic adaptor subunit</fullName>
    </submittedName>
</protein>